<accession>U1PQH8</accession>
<name>U1PQH8_9EURY</name>
<evidence type="ECO:0000313" key="2">
    <source>
        <dbReference type="Proteomes" id="UP000030710"/>
    </source>
</evidence>
<dbReference type="Proteomes" id="UP000030710">
    <property type="component" value="Unassembled WGS sequence"/>
</dbReference>
<organism evidence="1 2">
    <name type="scientific">Haloquadratum walsbyi J07HQW2</name>
    <dbReference type="NCBI Taxonomy" id="1238425"/>
    <lineage>
        <taxon>Archaea</taxon>
        <taxon>Methanobacteriati</taxon>
        <taxon>Methanobacteriota</taxon>
        <taxon>Stenosarchaea group</taxon>
        <taxon>Halobacteria</taxon>
        <taxon>Halobacteriales</taxon>
        <taxon>Haloferacaceae</taxon>
        <taxon>Haloquadratum</taxon>
    </lineage>
</organism>
<proteinExistence type="predicted"/>
<dbReference type="STRING" id="1238425.J07HQW2_01022"/>
<protein>
    <submittedName>
        <fullName evidence="1">Uncharacterized protein</fullName>
    </submittedName>
</protein>
<evidence type="ECO:0000313" key="1">
    <source>
        <dbReference type="EMBL" id="ERG94586.1"/>
    </source>
</evidence>
<reference evidence="1 2" key="1">
    <citation type="journal article" date="2013" name="PLoS ONE">
        <title>Assembly-driven community genomics of a hypersaline microbial ecosystem.</title>
        <authorList>
            <person name="Podell S."/>
            <person name="Ugalde J.A."/>
            <person name="Narasingarao P."/>
            <person name="Banfield J.F."/>
            <person name="Heidelberg K.B."/>
            <person name="Allen E.E."/>
        </authorList>
    </citation>
    <scope>NUCLEOTIDE SEQUENCE [LARGE SCALE GENOMIC DNA]</scope>
    <source>
        <strain evidence="2">J07HQW2</strain>
    </source>
</reference>
<dbReference type="EMBL" id="KE356561">
    <property type="protein sequence ID" value="ERG94586.1"/>
    <property type="molecule type" value="Genomic_DNA"/>
</dbReference>
<dbReference type="AlphaFoldDB" id="U1PQH8"/>
<sequence>MTGYDTMMDNIATVDDSYRHHALSDDCTNHSMILIERVHPYVAIALDHQLHFL</sequence>
<dbReference type="HOGENOM" id="CLU_3057060_0_0_2"/>
<gene>
    <name evidence="1" type="ORF">J07HQW2_01022</name>
</gene>